<dbReference type="GO" id="GO:0006310">
    <property type="term" value="P:DNA recombination"/>
    <property type="evidence" value="ECO:0007669"/>
    <property type="project" value="UniProtKB-KW"/>
</dbReference>
<dbReference type="InterPro" id="IPR011010">
    <property type="entry name" value="DNA_brk_join_enz"/>
</dbReference>
<dbReference type="GO" id="GO:0005737">
    <property type="term" value="C:cytoplasm"/>
    <property type="evidence" value="ECO:0007669"/>
    <property type="project" value="UniProtKB-SubCell"/>
</dbReference>
<dbReference type="GO" id="GO:0051301">
    <property type="term" value="P:cell division"/>
    <property type="evidence" value="ECO:0007669"/>
    <property type="project" value="UniProtKB-KW"/>
</dbReference>
<evidence type="ECO:0000256" key="6">
    <source>
        <dbReference type="ARBA" id="ARBA00023125"/>
    </source>
</evidence>
<keyword evidence="2" id="KW-0963">Cytoplasm</keyword>
<dbReference type="Proteomes" id="UP000886858">
    <property type="component" value="Unassembled WGS sequence"/>
</dbReference>
<keyword evidence="6 9" id="KW-0238">DNA-binding</keyword>
<accession>A0A9D2I8U2</accession>
<feature type="region of interest" description="Disordered" evidence="10">
    <location>
        <begin position="333"/>
        <end position="352"/>
    </location>
</feature>
<evidence type="ECO:0000256" key="8">
    <source>
        <dbReference type="ARBA" id="ARBA00023306"/>
    </source>
</evidence>
<evidence type="ECO:0000256" key="4">
    <source>
        <dbReference type="ARBA" id="ARBA00022829"/>
    </source>
</evidence>
<organism evidence="13 14">
    <name type="scientific">Candidatus Eisenbergiella merdipullorum</name>
    <dbReference type="NCBI Taxonomy" id="2838553"/>
    <lineage>
        <taxon>Bacteria</taxon>
        <taxon>Bacillati</taxon>
        <taxon>Bacillota</taxon>
        <taxon>Clostridia</taxon>
        <taxon>Lachnospirales</taxon>
        <taxon>Lachnospiraceae</taxon>
        <taxon>Eisenbergiella</taxon>
    </lineage>
</organism>
<evidence type="ECO:0000259" key="11">
    <source>
        <dbReference type="PROSITE" id="PS51898"/>
    </source>
</evidence>
<feature type="domain" description="Tyr recombinase" evidence="11">
    <location>
        <begin position="148"/>
        <end position="344"/>
    </location>
</feature>
<evidence type="ECO:0000256" key="3">
    <source>
        <dbReference type="ARBA" id="ARBA00022618"/>
    </source>
</evidence>
<evidence type="ECO:0000256" key="10">
    <source>
        <dbReference type="SAM" id="MobiDB-lite"/>
    </source>
</evidence>
<dbReference type="PROSITE" id="PS51898">
    <property type="entry name" value="TYR_RECOMBINASE"/>
    <property type="match status" value="1"/>
</dbReference>
<feature type="compositionally biased region" description="Basic residues" evidence="10">
    <location>
        <begin position="333"/>
        <end position="345"/>
    </location>
</feature>
<keyword evidence="5" id="KW-0229">DNA integration</keyword>
<dbReference type="InterPro" id="IPR010998">
    <property type="entry name" value="Integrase_recombinase_N"/>
</dbReference>
<dbReference type="GO" id="GO:0007059">
    <property type="term" value="P:chromosome segregation"/>
    <property type="evidence" value="ECO:0007669"/>
    <property type="project" value="UniProtKB-KW"/>
</dbReference>
<evidence type="ECO:0000313" key="14">
    <source>
        <dbReference type="Proteomes" id="UP000886858"/>
    </source>
</evidence>
<sequence>MAKEMNYHDELNKKNVLKLREILATLPPFCKQFFRGIEDTTATRTRIAYAYDLRVFFEFIHETNGVYRKKDIVDFPLSILDEIGREDIEEYMEYLSYYVKDGVEYMNDERGKKRKLASLRSFYNYFYRNEMISTNPASLVPMPKLHDKEIIRMEPNEVALLLDEVEDGSQLTKKEMSYHQKTGTRDLALLTLLLGTGIRVSECVGLDLNDVDFENQRLKVRRKGGYEDVVYFGDEVACALQDYLEERSHIIPLPGHENAFFLSLQNRRLTVRSVEKLVKKYTSRVTTVKKITPHKLRSTYGTALYQETGDIYLVADVLGHKDVNTTRKHYAAMKDKNKRRAAKAVRLREEEP</sequence>
<evidence type="ECO:0000256" key="5">
    <source>
        <dbReference type="ARBA" id="ARBA00022908"/>
    </source>
</evidence>
<keyword evidence="8" id="KW-0131">Cell cycle</keyword>
<keyword evidence="3" id="KW-0132">Cell division</keyword>
<keyword evidence="4" id="KW-0159">Chromosome partition</keyword>
<dbReference type="GO" id="GO:0003677">
    <property type="term" value="F:DNA binding"/>
    <property type="evidence" value="ECO:0007669"/>
    <property type="project" value="UniProtKB-UniRule"/>
</dbReference>
<dbReference type="Gene3D" id="1.10.150.130">
    <property type="match status" value="1"/>
</dbReference>
<reference evidence="13" key="2">
    <citation type="submission" date="2021-04" db="EMBL/GenBank/DDBJ databases">
        <authorList>
            <person name="Gilroy R."/>
        </authorList>
    </citation>
    <scope>NUCLEOTIDE SEQUENCE</scope>
    <source>
        <strain evidence="13">CHK179-7159</strain>
    </source>
</reference>
<evidence type="ECO:0000256" key="9">
    <source>
        <dbReference type="PROSITE-ProRule" id="PRU01248"/>
    </source>
</evidence>
<dbReference type="InterPro" id="IPR013762">
    <property type="entry name" value="Integrase-like_cat_sf"/>
</dbReference>
<evidence type="ECO:0000259" key="12">
    <source>
        <dbReference type="PROSITE" id="PS51900"/>
    </source>
</evidence>
<dbReference type="AlphaFoldDB" id="A0A9D2I8U2"/>
<comment type="caution">
    <text evidence="13">The sequence shown here is derived from an EMBL/GenBank/DDBJ whole genome shotgun (WGS) entry which is preliminary data.</text>
</comment>
<name>A0A9D2I8U2_9FIRM</name>
<reference evidence="13" key="1">
    <citation type="journal article" date="2021" name="PeerJ">
        <title>Extensive microbial diversity within the chicken gut microbiome revealed by metagenomics and culture.</title>
        <authorList>
            <person name="Gilroy R."/>
            <person name="Ravi A."/>
            <person name="Getino M."/>
            <person name="Pursley I."/>
            <person name="Horton D.L."/>
            <person name="Alikhan N.F."/>
            <person name="Baker D."/>
            <person name="Gharbi K."/>
            <person name="Hall N."/>
            <person name="Watson M."/>
            <person name="Adriaenssens E.M."/>
            <person name="Foster-Nyarko E."/>
            <person name="Jarju S."/>
            <person name="Secka A."/>
            <person name="Antonio M."/>
            <person name="Oren A."/>
            <person name="Chaudhuri R.R."/>
            <person name="La Ragione R."/>
            <person name="Hildebrand F."/>
            <person name="Pallen M.J."/>
        </authorList>
    </citation>
    <scope>NUCLEOTIDE SEQUENCE</scope>
    <source>
        <strain evidence="13">CHK179-7159</strain>
    </source>
</reference>
<evidence type="ECO:0000313" key="13">
    <source>
        <dbReference type="EMBL" id="HJA93863.1"/>
    </source>
</evidence>
<dbReference type="PROSITE" id="PS51900">
    <property type="entry name" value="CB"/>
    <property type="match status" value="1"/>
</dbReference>
<evidence type="ECO:0000256" key="2">
    <source>
        <dbReference type="ARBA" id="ARBA00022490"/>
    </source>
</evidence>
<gene>
    <name evidence="13" type="ORF">H9717_12250</name>
</gene>
<dbReference type="Pfam" id="PF00589">
    <property type="entry name" value="Phage_integrase"/>
    <property type="match status" value="1"/>
</dbReference>
<evidence type="ECO:0000256" key="7">
    <source>
        <dbReference type="ARBA" id="ARBA00023172"/>
    </source>
</evidence>
<dbReference type="PANTHER" id="PTHR30349:SF77">
    <property type="entry name" value="TYROSINE RECOMBINASE XERC"/>
    <property type="match status" value="1"/>
</dbReference>
<dbReference type="InterPro" id="IPR050090">
    <property type="entry name" value="Tyrosine_recombinase_XerCD"/>
</dbReference>
<feature type="domain" description="Core-binding (CB)" evidence="12">
    <location>
        <begin position="24"/>
        <end position="127"/>
    </location>
</feature>
<dbReference type="PANTHER" id="PTHR30349">
    <property type="entry name" value="PHAGE INTEGRASE-RELATED"/>
    <property type="match status" value="1"/>
</dbReference>
<proteinExistence type="predicted"/>
<evidence type="ECO:0000256" key="1">
    <source>
        <dbReference type="ARBA" id="ARBA00004496"/>
    </source>
</evidence>
<dbReference type="Gene3D" id="1.10.443.10">
    <property type="entry name" value="Intergrase catalytic core"/>
    <property type="match status" value="1"/>
</dbReference>
<dbReference type="EMBL" id="DWYY01000132">
    <property type="protein sequence ID" value="HJA93863.1"/>
    <property type="molecule type" value="Genomic_DNA"/>
</dbReference>
<dbReference type="InterPro" id="IPR002104">
    <property type="entry name" value="Integrase_catalytic"/>
</dbReference>
<comment type="subcellular location">
    <subcellularLocation>
        <location evidence="1">Cytoplasm</location>
    </subcellularLocation>
</comment>
<dbReference type="InterPro" id="IPR044068">
    <property type="entry name" value="CB"/>
</dbReference>
<dbReference type="SUPFAM" id="SSF56349">
    <property type="entry name" value="DNA breaking-rejoining enzymes"/>
    <property type="match status" value="1"/>
</dbReference>
<protein>
    <submittedName>
        <fullName evidence="13">Tyrosine-type recombinase/integrase</fullName>
    </submittedName>
</protein>
<dbReference type="GO" id="GO:0015074">
    <property type="term" value="P:DNA integration"/>
    <property type="evidence" value="ECO:0007669"/>
    <property type="project" value="UniProtKB-KW"/>
</dbReference>
<keyword evidence="7" id="KW-0233">DNA recombination</keyword>